<keyword evidence="3" id="KW-1185">Reference proteome</keyword>
<gene>
    <name evidence="2" type="ORF">SAMN05421687_101212</name>
</gene>
<evidence type="ECO:0000313" key="2">
    <source>
        <dbReference type="EMBL" id="SIS37070.1"/>
    </source>
</evidence>
<evidence type="ECO:0000259" key="1">
    <source>
        <dbReference type="Pfam" id="PF14493"/>
    </source>
</evidence>
<dbReference type="PIRSF" id="PIRSF021350">
    <property type="entry name" value="UCP021350"/>
    <property type="match status" value="1"/>
</dbReference>
<evidence type="ECO:0000313" key="3">
    <source>
        <dbReference type="Proteomes" id="UP000187608"/>
    </source>
</evidence>
<reference evidence="3" key="1">
    <citation type="submission" date="2017-01" db="EMBL/GenBank/DDBJ databases">
        <authorList>
            <person name="Varghese N."/>
            <person name="Submissions S."/>
        </authorList>
    </citation>
    <scope>NUCLEOTIDE SEQUENCE [LARGE SCALE GENOMIC DNA]</scope>
    <source>
        <strain evidence="3">DSM 23127</strain>
    </source>
</reference>
<sequence>MFTYILLDCLDRMNGERTVSGVFHLLRGKKSSQTFQDAKVYGIDRYYGIYRELNRNILEEALYRLEEERAIEWIDEAKIIVTSSGKERIEKDRFSFHFSGMDYSEAIDEFQNRFMLWVQIVSNGIYNQKSYIPVVDKVPIQQWLKSLYMTRKSSLTQEAEGLYLELHKLLSVFSEKEKMMFVRRLTGGDQTGWTYNQLAEAGEDSVYNIPLYLKNIYYYLFFAASENPSSYLYELTRNLGKKETLTSSSRKSVHLYDKVNSIEEVARIRNLKTSTIEDHLVEAVLVNNDRSIHSFISPAGIIEIEEVVHRTNTKRLKVIREYLDDKYSYFQIRIVLAKIQKG</sequence>
<dbReference type="OrthoDB" id="2354672at2"/>
<dbReference type="Pfam" id="PF14493">
    <property type="entry name" value="HTH_40"/>
    <property type="match status" value="1"/>
</dbReference>
<dbReference type="RefSeq" id="WP_076556481.1">
    <property type="nucleotide sequence ID" value="NZ_FTOC01000001.1"/>
</dbReference>
<dbReference type="InterPro" id="IPR008308">
    <property type="entry name" value="YpbB-like"/>
</dbReference>
<dbReference type="Proteomes" id="UP000187608">
    <property type="component" value="Unassembled WGS sequence"/>
</dbReference>
<dbReference type="InterPro" id="IPR029491">
    <property type="entry name" value="Helicase_HTH"/>
</dbReference>
<proteinExistence type="predicted"/>
<dbReference type="EMBL" id="FTOC01000001">
    <property type="protein sequence ID" value="SIS37070.1"/>
    <property type="molecule type" value="Genomic_DNA"/>
</dbReference>
<accession>A0A1N7IJ44</accession>
<name>A0A1N7IJ44_9BACI</name>
<organism evidence="2 3">
    <name type="scientific">Salimicrobium flavidum</name>
    <dbReference type="NCBI Taxonomy" id="570947"/>
    <lineage>
        <taxon>Bacteria</taxon>
        <taxon>Bacillati</taxon>
        <taxon>Bacillota</taxon>
        <taxon>Bacilli</taxon>
        <taxon>Bacillales</taxon>
        <taxon>Bacillaceae</taxon>
        <taxon>Salimicrobium</taxon>
    </lineage>
</organism>
<feature type="domain" description="Helicase Helix-turn-helix" evidence="1">
    <location>
        <begin position="249"/>
        <end position="336"/>
    </location>
</feature>
<dbReference type="AlphaFoldDB" id="A0A1N7IJ44"/>
<dbReference type="STRING" id="570947.SAMN05421687_101212"/>
<protein>
    <submittedName>
        <fullName evidence="2">Uncharacterized protein YpbB</fullName>
    </submittedName>
</protein>